<dbReference type="InterPro" id="IPR020883">
    <property type="entry name" value="TypeI_TA_SymE"/>
</dbReference>
<dbReference type="GO" id="GO:0005737">
    <property type="term" value="C:cytoplasm"/>
    <property type="evidence" value="ECO:0007669"/>
    <property type="project" value="UniProtKB-SubCell"/>
</dbReference>
<comment type="function">
    <text evidence="3">Involved in the degradation and recycling of damaged RNA. It is itself a target for degradation by the ATP-dependent protease Lon.</text>
</comment>
<sequence>MTAEQHHKSGTDIPTTTRAYTVGYARDSRTFEPAPAVTLKGNWLAEAGFTTGTPVDVRVMPGCLILTAREPAAPPEPEIMHTLKKVCKLSARKQRQVTEFIQVIAQPQKRPPQPGTIEWQELKSQ</sequence>
<proteinExistence type="inferred from homology"/>
<comment type="similarity">
    <text evidence="3">Belongs to the SymE family.</text>
</comment>
<evidence type="ECO:0000259" key="5">
    <source>
        <dbReference type="Pfam" id="PF08845"/>
    </source>
</evidence>
<dbReference type="Proteomes" id="UP000239181">
    <property type="component" value="Unassembled WGS sequence"/>
</dbReference>
<dbReference type="AlphaFoldDB" id="A0A2S9I700"/>
<evidence type="ECO:0000313" key="6">
    <source>
        <dbReference type="EMBL" id="PRD13555.1"/>
    </source>
</evidence>
<accession>A0A2S9I700</accession>
<evidence type="ECO:0000256" key="1">
    <source>
        <dbReference type="ARBA" id="ARBA00022490"/>
    </source>
</evidence>
<keyword evidence="3" id="KW-0255">Endonuclease</keyword>
<dbReference type="GO" id="GO:0016788">
    <property type="term" value="F:hydrolase activity, acting on ester bonds"/>
    <property type="evidence" value="ECO:0007669"/>
    <property type="project" value="InterPro"/>
</dbReference>
<comment type="caution">
    <text evidence="6">The sequence shown here is derived from an EMBL/GenBank/DDBJ whole genome shotgun (WGS) entry which is preliminary data.</text>
</comment>
<comment type="subcellular location">
    <subcellularLocation>
        <location evidence="3">Cytoplasm</location>
    </subcellularLocation>
</comment>
<dbReference type="GO" id="GO:0003677">
    <property type="term" value="F:DNA binding"/>
    <property type="evidence" value="ECO:0007669"/>
    <property type="project" value="UniProtKB-KW"/>
</dbReference>
<evidence type="ECO:0000256" key="2">
    <source>
        <dbReference type="ARBA" id="ARBA00023125"/>
    </source>
</evidence>
<dbReference type="NCBIfam" id="NF010128">
    <property type="entry name" value="PRK13605.1"/>
    <property type="match status" value="1"/>
</dbReference>
<dbReference type="EC" id="3.1.-.-" evidence="3"/>
<feature type="region of interest" description="Disordered" evidence="4">
    <location>
        <begin position="106"/>
        <end position="125"/>
    </location>
</feature>
<dbReference type="OrthoDB" id="6053337at2"/>
<keyword evidence="3" id="KW-0378">Hydrolase</keyword>
<dbReference type="Pfam" id="PF08845">
    <property type="entry name" value="SymE_toxin"/>
    <property type="match status" value="1"/>
</dbReference>
<keyword evidence="1 3" id="KW-0963">Cytoplasm</keyword>
<keyword evidence="3" id="KW-0540">Nuclease</keyword>
<feature type="domain" description="Toxin SymE-like" evidence="5">
    <location>
        <begin position="18"/>
        <end position="68"/>
    </location>
</feature>
<organism evidence="6 7">
    <name type="scientific">Pantoea coffeiphila</name>
    <dbReference type="NCBI Taxonomy" id="1465635"/>
    <lineage>
        <taxon>Bacteria</taxon>
        <taxon>Pseudomonadati</taxon>
        <taxon>Pseudomonadota</taxon>
        <taxon>Gammaproteobacteria</taxon>
        <taxon>Enterobacterales</taxon>
        <taxon>Erwiniaceae</taxon>
        <taxon>Pantoea</taxon>
    </lineage>
</organism>
<evidence type="ECO:0000256" key="3">
    <source>
        <dbReference type="HAMAP-Rule" id="MF_01193"/>
    </source>
</evidence>
<dbReference type="GO" id="GO:0004521">
    <property type="term" value="F:RNA endonuclease activity"/>
    <property type="evidence" value="ECO:0007669"/>
    <property type="project" value="UniProtKB-UniRule"/>
</dbReference>
<evidence type="ECO:0000313" key="7">
    <source>
        <dbReference type="Proteomes" id="UP000239181"/>
    </source>
</evidence>
<dbReference type="EMBL" id="PDET01000018">
    <property type="protein sequence ID" value="PRD13555.1"/>
    <property type="molecule type" value="Genomic_DNA"/>
</dbReference>
<reference evidence="6 7" key="1">
    <citation type="submission" date="2017-10" db="EMBL/GenBank/DDBJ databases">
        <title>Draft genome of two endophytic bacteria isolated from 'guarana' Paullinia cupana (Mart.) Ducke.</title>
        <authorList>
            <person name="Siqueira K.A."/>
            <person name="Liotti R.G."/>
            <person name="Mendes T.A."/>
            <person name="Soares M.A."/>
        </authorList>
    </citation>
    <scope>NUCLEOTIDE SEQUENCE [LARGE SCALE GENOMIC DNA]</scope>
    <source>
        <strain evidence="6 7">342</strain>
    </source>
</reference>
<protein>
    <recommendedName>
        <fullName evidence="3">Endoribonuclease SymE</fullName>
        <ecNumber evidence="3">3.1.-.-</ecNumber>
    </recommendedName>
</protein>
<keyword evidence="2" id="KW-0238">DNA-binding</keyword>
<evidence type="ECO:0000256" key="4">
    <source>
        <dbReference type="SAM" id="MobiDB-lite"/>
    </source>
</evidence>
<dbReference type="HAMAP" id="MF_01193">
    <property type="entry name" value="Endoribonucl_SymE"/>
    <property type="match status" value="1"/>
</dbReference>
<gene>
    <name evidence="3" type="primary">symE</name>
    <name evidence="6" type="ORF">CQW29_20895</name>
</gene>
<keyword evidence="3" id="KW-0694">RNA-binding</keyword>
<dbReference type="GO" id="GO:0003723">
    <property type="term" value="F:RNA binding"/>
    <property type="evidence" value="ECO:0007669"/>
    <property type="project" value="UniProtKB-KW"/>
</dbReference>
<name>A0A2S9I700_9GAMM</name>
<keyword evidence="7" id="KW-1185">Reference proteome</keyword>
<dbReference type="GO" id="GO:0016070">
    <property type="term" value="P:RNA metabolic process"/>
    <property type="evidence" value="ECO:0007669"/>
    <property type="project" value="InterPro"/>
</dbReference>
<dbReference type="InterPro" id="IPR014944">
    <property type="entry name" value="Toxin_SymE-like"/>
</dbReference>